<dbReference type="EMBL" id="SADE01000002">
    <property type="protein sequence ID" value="RVU36216.1"/>
    <property type="molecule type" value="Genomic_DNA"/>
</dbReference>
<dbReference type="PROSITE" id="PS51257">
    <property type="entry name" value="PROKAR_LIPOPROTEIN"/>
    <property type="match status" value="1"/>
</dbReference>
<dbReference type="OrthoDB" id="6306524at2"/>
<evidence type="ECO:0000313" key="3">
    <source>
        <dbReference type="Proteomes" id="UP000287447"/>
    </source>
</evidence>
<dbReference type="RefSeq" id="WP_127765692.1">
    <property type="nucleotide sequence ID" value="NZ_SADE01000002.1"/>
</dbReference>
<feature type="chain" id="PRO_5018632896" description="Lipoprotein" evidence="1">
    <location>
        <begin position="18"/>
        <end position="191"/>
    </location>
</feature>
<sequence length="191" mass="20925">MKKLVRIAALASVLALAAACQGYTLVKGGSPVEVGNAMKVSPERSWSKLTSGKYEIWTVDGPILQQILFASGVEDGEKLFPTDAQTPKTLPEFKKGMTELEITELYRDTLVQLGGTQFEIQEIAPKTIAGKQGFRFEFTFATKEGLQKNGIAEAVLAEDKLYFVAYTGAKLHYYPKNLPDAEQVMGSVEIL</sequence>
<feature type="signal peptide" evidence="1">
    <location>
        <begin position="1"/>
        <end position="17"/>
    </location>
</feature>
<keyword evidence="3" id="KW-1185">Reference proteome</keyword>
<organism evidence="2 3">
    <name type="scientific">Hwanghaeella grinnelliae</name>
    <dbReference type="NCBI Taxonomy" id="2500179"/>
    <lineage>
        <taxon>Bacteria</taxon>
        <taxon>Pseudomonadati</taxon>
        <taxon>Pseudomonadota</taxon>
        <taxon>Alphaproteobacteria</taxon>
        <taxon>Rhodospirillales</taxon>
        <taxon>Rhodospirillaceae</taxon>
        <taxon>Hwanghaeella</taxon>
    </lineage>
</organism>
<gene>
    <name evidence="2" type="ORF">EOI86_13420</name>
</gene>
<protein>
    <recommendedName>
        <fullName evidence="4">Lipoprotein</fullName>
    </recommendedName>
</protein>
<reference evidence="3" key="1">
    <citation type="submission" date="2019-01" db="EMBL/GenBank/DDBJ databases">
        <title>Gri0909 isolated from a small marine red alga.</title>
        <authorList>
            <person name="Kim J."/>
            <person name="Jeong S.E."/>
            <person name="Jeon C.O."/>
        </authorList>
    </citation>
    <scope>NUCLEOTIDE SEQUENCE [LARGE SCALE GENOMIC DNA]</scope>
    <source>
        <strain evidence="3">Gri0909</strain>
    </source>
</reference>
<proteinExistence type="predicted"/>
<dbReference type="AlphaFoldDB" id="A0A3S2Y2J6"/>
<comment type="caution">
    <text evidence="2">The sequence shown here is derived from an EMBL/GenBank/DDBJ whole genome shotgun (WGS) entry which is preliminary data.</text>
</comment>
<dbReference type="Proteomes" id="UP000287447">
    <property type="component" value="Unassembled WGS sequence"/>
</dbReference>
<name>A0A3S2Y2J6_9PROT</name>
<evidence type="ECO:0008006" key="4">
    <source>
        <dbReference type="Google" id="ProtNLM"/>
    </source>
</evidence>
<accession>A0A3S2Y2J6</accession>
<keyword evidence="1" id="KW-0732">Signal</keyword>
<evidence type="ECO:0000256" key="1">
    <source>
        <dbReference type="SAM" id="SignalP"/>
    </source>
</evidence>
<evidence type="ECO:0000313" key="2">
    <source>
        <dbReference type="EMBL" id="RVU36216.1"/>
    </source>
</evidence>